<dbReference type="InterPro" id="IPR015341">
    <property type="entry name" value="Glyco_hydro_38_cen"/>
</dbReference>
<evidence type="ECO:0000256" key="1">
    <source>
        <dbReference type="ARBA" id="ARBA00009792"/>
    </source>
</evidence>
<name>A0ABM8AKW1_9DEIO</name>
<keyword evidence="2" id="KW-0479">Metal-binding</keyword>
<dbReference type="InterPro" id="IPR028995">
    <property type="entry name" value="Glyco_hydro_57/38_cen_sf"/>
</dbReference>
<dbReference type="Gene3D" id="3.20.110.10">
    <property type="entry name" value="Glycoside hydrolase 38, N terminal domain"/>
    <property type="match status" value="1"/>
</dbReference>
<dbReference type="InterPro" id="IPR011682">
    <property type="entry name" value="Glyco_hydro_38_C"/>
</dbReference>
<feature type="domain" description="Glycoside hydrolase family 38 central" evidence="5">
    <location>
        <begin position="550"/>
        <end position="628"/>
    </location>
</feature>
<dbReference type="Gene3D" id="1.20.1270.50">
    <property type="entry name" value="Glycoside hydrolase family 38, central domain"/>
    <property type="match status" value="1"/>
</dbReference>
<dbReference type="Pfam" id="PF17677">
    <property type="entry name" value="Glyco_hydro38C2"/>
    <property type="match status" value="1"/>
</dbReference>
<dbReference type="Proteomes" id="UP001064971">
    <property type="component" value="Plasmid pDAETH-2"/>
</dbReference>
<dbReference type="PANTHER" id="PTHR46017:SF1">
    <property type="entry name" value="ALPHA-MANNOSIDASE 2C1"/>
    <property type="match status" value="1"/>
</dbReference>
<dbReference type="Gene3D" id="2.60.40.2220">
    <property type="match status" value="1"/>
</dbReference>
<keyword evidence="3" id="KW-0378">Hydrolase</keyword>
<proteinExistence type="inferred from homology"/>
<keyword evidence="4" id="KW-0326">Glycosidase</keyword>
<gene>
    <name evidence="6" type="ORF">DAETH_44500</name>
</gene>
<dbReference type="CDD" id="cd10789">
    <property type="entry name" value="GH38N_AMII_ER_cytosolic"/>
    <property type="match status" value="1"/>
</dbReference>
<sequence length="1078" mass="119672">MNPSDPVQQVLQHLTPRLTELGAWRDRHVLPLRGTFHAGEQTFPISEGDPWPARALPVTMRFTVRVPGEWRGLPVHVRLQPGGEALLRVNGEAVGGLNPYHLEHPLLASAEGGEELNLELEVVPRGLFGTPLRENALRTARLIVPDEDVRAVLHDFGAAQDAAGQLQRLGRGDVAALVADALRDALALASLDRADTAAYLSRLAHGPLAERLEQLGQTPTSAGTLAELALMPSAGQALASLWEEYAFSPPGGAFPDAARPSLAAAREALSAALHLIRDRYPAEGRLWLTGHAHIDLAWLWPLEETRRKARRTFATVLNLMDRYPDFYFNQSSAQLYAWVEKDDPALFERVRARVREGRWDVVGGMWVEPDGNLISGEAWARQLLYGQRYFEGRFGKRARVGWLPDTFGYTANLPQFLRQADIPSFFTTKLNWNETNAFPYDLYRWEALDGSRVLAHSFLNPNQGYNGQIVALDLLETWRNFRGKRAHDTSLLAFGYGDGGGGPTEEMLEREARLRDFPGLPRLVTGRVEDFYAEVKQEGLPVWIGEQYLELHRGTYTTQGLVKFLNRRAEHALVEADAAVALARRLAGTEAPGDELHEAWTTLLRNQFHDILPGSGIHTVNAEAREELTSALETARRLRDTALEALSARVRRDGEAVVVWNLSGVDRPLHARIEWPQDRPASFVTPGGTEVATHREGGTLYLHAPDHPVPGLGYTTLLLREFEPWSPPPVDPDDLVLENARLRVEVAEDGTLASVYDKTLGREALGGRGNQLWAHEDLPRLWDAWDVDAHDLTRGQEVTASERPTRTESGPRQSIRVLRRVGNAEIEQLYHLDTGRPRLEIETRLRWTGRRTMLRARFPLNVRALHATYETAFGVVTRPTHRNTSWEAAQFEVPAHRWADLSEGDFGVSLLNDGKYGHGAEPGALSLTLLRSPIYPDPHADEGEQHFTYALYPHPGDWRNGATDEAADLNAPLVAMYSERPEPDGALDLQARLVTVQPGGLRLAALKEAEDGNALVVRVYDALGTRGTASVALHSVLGGGDWERVNFLEEPAPDPGDLRFGPFTVVTLRRREGDGGDG</sequence>
<dbReference type="InterPro" id="IPR011330">
    <property type="entry name" value="Glyco_hydro/deAcase_b/a-brl"/>
</dbReference>
<dbReference type="InterPro" id="IPR041147">
    <property type="entry name" value="GH38_C"/>
</dbReference>
<accession>A0ABM8AKW1</accession>
<dbReference type="SMART" id="SM00872">
    <property type="entry name" value="Alpha-mann_mid"/>
    <property type="match status" value="1"/>
</dbReference>
<comment type="similarity">
    <text evidence="1">Belongs to the glycosyl hydrolase 38 family.</text>
</comment>
<protein>
    <submittedName>
        <fullName evidence="6">Alpha-mannosidase</fullName>
    </submittedName>
</protein>
<dbReference type="EMBL" id="AP026562">
    <property type="protein sequence ID" value="BDP44481.1"/>
    <property type="molecule type" value="Genomic_DNA"/>
</dbReference>
<dbReference type="InterPro" id="IPR027291">
    <property type="entry name" value="Glyco_hydro_38_N_sf"/>
</dbReference>
<evidence type="ECO:0000256" key="3">
    <source>
        <dbReference type="ARBA" id="ARBA00022801"/>
    </source>
</evidence>
<dbReference type="SUPFAM" id="SSF74650">
    <property type="entry name" value="Galactose mutarotase-like"/>
    <property type="match status" value="1"/>
</dbReference>
<dbReference type="RefSeq" id="WP_264778310.1">
    <property type="nucleotide sequence ID" value="NZ_AP026562.1"/>
</dbReference>
<dbReference type="SUPFAM" id="SSF88713">
    <property type="entry name" value="Glycoside hydrolase/deacetylase"/>
    <property type="match status" value="1"/>
</dbReference>
<dbReference type="Pfam" id="PF01074">
    <property type="entry name" value="Glyco_hydro_38N"/>
    <property type="match status" value="1"/>
</dbReference>
<evidence type="ECO:0000259" key="5">
    <source>
        <dbReference type="SMART" id="SM00872"/>
    </source>
</evidence>
<reference evidence="6" key="1">
    <citation type="submission" date="2022-07" db="EMBL/GenBank/DDBJ databases">
        <title>Complete Genome Sequence of the Radioresistant Bacterium Deinococcus aetherius ST0316, Isolated from the Air Dust collected in Lower Stratosphere above Japan.</title>
        <authorList>
            <person name="Satoh K."/>
            <person name="Hagiwara K."/>
            <person name="Katsumata K."/>
            <person name="Kubo A."/>
            <person name="Yokobori S."/>
            <person name="Yamagishi A."/>
            <person name="Oono Y."/>
            <person name="Narumi I."/>
        </authorList>
    </citation>
    <scope>NUCLEOTIDE SEQUENCE</scope>
    <source>
        <strain evidence="6">ST0316</strain>
        <plasmid evidence="6">pDAETH-2</plasmid>
    </source>
</reference>
<dbReference type="PANTHER" id="PTHR46017">
    <property type="entry name" value="ALPHA-MANNOSIDASE 2C1"/>
    <property type="match status" value="1"/>
</dbReference>
<evidence type="ECO:0000256" key="4">
    <source>
        <dbReference type="ARBA" id="ARBA00023295"/>
    </source>
</evidence>
<dbReference type="InterPro" id="IPR011013">
    <property type="entry name" value="Gal_mutarotase_sf_dom"/>
</dbReference>
<evidence type="ECO:0000256" key="2">
    <source>
        <dbReference type="ARBA" id="ARBA00022723"/>
    </source>
</evidence>
<keyword evidence="6" id="KW-0614">Plasmid</keyword>
<dbReference type="Pfam" id="PF07748">
    <property type="entry name" value="Glyco_hydro_38C"/>
    <property type="match status" value="1"/>
</dbReference>
<dbReference type="SUPFAM" id="SSF88688">
    <property type="entry name" value="Families 57/38 glycoside transferase middle domain"/>
    <property type="match status" value="1"/>
</dbReference>
<dbReference type="InterPro" id="IPR000602">
    <property type="entry name" value="Glyco_hydro_38_N"/>
</dbReference>
<dbReference type="Pfam" id="PF09261">
    <property type="entry name" value="Alpha-mann_mid"/>
    <property type="match status" value="1"/>
</dbReference>
<dbReference type="InterPro" id="IPR037094">
    <property type="entry name" value="Glyco_hydro_38_cen_sf"/>
</dbReference>
<evidence type="ECO:0000313" key="6">
    <source>
        <dbReference type="EMBL" id="BDP44481.1"/>
    </source>
</evidence>
<geneLocation type="plasmid" evidence="6 7">
    <name>pDAETH-2</name>
</geneLocation>
<organism evidence="6 7">
    <name type="scientific">Deinococcus aetherius</name>
    <dbReference type="NCBI Taxonomy" id="200252"/>
    <lineage>
        <taxon>Bacteria</taxon>
        <taxon>Thermotogati</taxon>
        <taxon>Deinococcota</taxon>
        <taxon>Deinococci</taxon>
        <taxon>Deinococcales</taxon>
        <taxon>Deinococcaceae</taxon>
        <taxon>Deinococcus</taxon>
    </lineage>
</organism>
<evidence type="ECO:0000313" key="7">
    <source>
        <dbReference type="Proteomes" id="UP001064971"/>
    </source>
</evidence>
<keyword evidence="7" id="KW-1185">Reference proteome</keyword>
<dbReference type="Gene3D" id="2.70.98.30">
    <property type="entry name" value="Golgi alpha-mannosidase II, domain 4"/>
    <property type="match status" value="1"/>
</dbReference>